<dbReference type="EMBL" id="PJQY01002826">
    <property type="protein sequence ID" value="PQM42414.1"/>
    <property type="molecule type" value="Genomic_DNA"/>
</dbReference>
<accession>A0A314V122</accession>
<sequence>MSFGGLGNLGLKRLGFGRRRLVVGLGNKRWWWLWWYIVDLRYCSVGWIALASYFVQELGLSVRAPPKRARARARQGLTLFM</sequence>
<keyword evidence="2" id="KW-1185">Reference proteome</keyword>
<protein>
    <submittedName>
        <fullName evidence="1">Uncharacterized protein</fullName>
    </submittedName>
</protein>
<gene>
    <name evidence="1" type="ORF">Pyn_19049</name>
</gene>
<reference evidence="1 2" key="1">
    <citation type="submission" date="2018-02" db="EMBL/GenBank/DDBJ databases">
        <title>Draft genome of wild Prunus yedoensis var. nudiflora.</title>
        <authorList>
            <person name="Baek S."/>
            <person name="Kim J.-H."/>
            <person name="Choi K."/>
            <person name="Kim G.-B."/>
            <person name="Cho A."/>
            <person name="Jang H."/>
            <person name="Shin C.-H."/>
            <person name="Yu H.-J."/>
            <person name="Mun J.-H."/>
        </authorList>
    </citation>
    <scope>NUCLEOTIDE SEQUENCE [LARGE SCALE GENOMIC DNA]</scope>
    <source>
        <strain evidence="2">cv. Jeju island</strain>
        <tissue evidence="1">Leaf</tissue>
    </source>
</reference>
<dbReference type="Proteomes" id="UP000250321">
    <property type="component" value="Unassembled WGS sequence"/>
</dbReference>
<proteinExistence type="predicted"/>
<organism evidence="1 2">
    <name type="scientific">Prunus yedoensis var. nudiflora</name>
    <dbReference type="NCBI Taxonomy" id="2094558"/>
    <lineage>
        <taxon>Eukaryota</taxon>
        <taxon>Viridiplantae</taxon>
        <taxon>Streptophyta</taxon>
        <taxon>Embryophyta</taxon>
        <taxon>Tracheophyta</taxon>
        <taxon>Spermatophyta</taxon>
        <taxon>Magnoliopsida</taxon>
        <taxon>eudicotyledons</taxon>
        <taxon>Gunneridae</taxon>
        <taxon>Pentapetalae</taxon>
        <taxon>rosids</taxon>
        <taxon>fabids</taxon>
        <taxon>Rosales</taxon>
        <taxon>Rosaceae</taxon>
        <taxon>Amygdaloideae</taxon>
        <taxon>Amygdaleae</taxon>
        <taxon>Prunus</taxon>
    </lineage>
</organism>
<dbReference type="AlphaFoldDB" id="A0A314V122"/>
<evidence type="ECO:0000313" key="1">
    <source>
        <dbReference type="EMBL" id="PQM42414.1"/>
    </source>
</evidence>
<name>A0A314V122_PRUYE</name>
<evidence type="ECO:0000313" key="2">
    <source>
        <dbReference type="Proteomes" id="UP000250321"/>
    </source>
</evidence>
<comment type="caution">
    <text evidence="1">The sequence shown here is derived from an EMBL/GenBank/DDBJ whole genome shotgun (WGS) entry which is preliminary data.</text>
</comment>